<gene>
    <name evidence="2" type="ORF">DW927_03065</name>
</gene>
<proteinExistence type="predicted"/>
<dbReference type="InterPro" id="IPR021229">
    <property type="entry name" value="DUF2800"/>
</dbReference>
<dbReference type="Pfam" id="PF10926">
    <property type="entry name" value="DUF2800"/>
    <property type="match status" value="1"/>
</dbReference>
<protein>
    <submittedName>
        <fullName evidence="2">DUF2800 domain-containing protein</fullName>
    </submittedName>
</protein>
<comment type="caution">
    <text evidence="2">The sequence shown here is derived from an EMBL/GenBank/DDBJ whole genome shotgun (WGS) entry which is preliminary data.</text>
</comment>
<sequence length="404" mass="45740">MPSEHALLSASSSHKWLHCPPSARLEAEKPDQTSEYAREGSLAHSICELKLQKTFIEKGMTTRQFNTRMNKLKKDPLYKPEMENNTEEYLDHIKQIAYSFQTPPMVVAEKRVDYSKWAPEGFGTSDCILIGGAELHVVDYKNGKGVMVSAYDNPQMKLYALGAYDAYGFLFPIHKVVLHIVQPNLNNISSFELSLEELLAWGEKIKPIAQLAYEGKGDFCQGEWCDKCFCKLNATCRKRMEDNMEVMKDATEEDTGKPKLPAEISTEEIGAILKRAMFLENWVKKLKKFALDTLVAGKEIPGWKIIEGRSNRVIKDKDAAVKAILDAEYEEAVIYKPREMVALGELEKLLGKKDFEKYVGPYVEKPQGAPTLVPEDDRRPAMKIRPSAEEAFGGKNKYNNTEVQ</sequence>
<dbReference type="RefSeq" id="WP_118590284.1">
    <property type="nucleotide sequence ID" value="NZ_QSFP01000002.1"/>
</dbReference>
<reference evidence="2 3" key="1">
    <citation type="submission" date="2018-08" db="EMBL/GenBank/DDBJ databases">
        <title>A genome reference for cultivated species of the human gut microbiota.</title>
        <authorList>
            <person name="Zou Y."/>
            <person name="Xue W."/>
            <person name="Luo G."/>
        </authorList>
    </citation>
    <scope>NUCLEOTIDE SEQUENCE [LARGE SCALE GENOMIC DNA]</scope>
    <source>
        <strain evidence="2 3">AM43-11</strain>
    </source>
</reference>
<dbReference type="AlphaFoldDB" id="A0A3R6A5Z3"/>
<evidence type="ECO:0000313" key="3">
    <source>
        <dbReference type="Proteomes" id="UP000284465"/>
    </source>
</evidence>
<accession>A0A3R6A5Z3</accession>
<evidence type="ECO:0000256" key="1">
    <source>
        <dbReference type="SAM" id="MobiDB-lite"/>
    </source>
</evidence>
<organism evidence="2 3">
    <name type="scientific">Roseburia intestinalis</name>
    <dbReference type="NCBI Taxonomy" id="166486"/>
    <lineage>
        <taxon>Bacteria</taxon>
        <taxon>Bacillati</taxon>
        <taxon>Bacillota</taxon>
        <taxon>Clostridia</taxon>
        <taxon>Lachnospirales</taxon>
        <taxon>Lachnospiraceae</taxon>
        <taxon>Roseburia</taxon>
    </lineage>
</organism>
<evidence type="ECO:0000313" key="2">
    <source>
        <dbReference type="EMBL" id="RHA69804.1"/>
    </source>
</evidence>
<name>A0A3R6A5Z3_9FIRM</name>
<dbReference type="EMBL" id="QSFP01000002">
    <property type="protein sequence ID" value="RHA69804.1"/>
    <property type="molecule type" value="Genomic_DNA"/>
</dbReference>
<dbReference type="Proteomes" id="UP000284465">
    <property type="component" value="Unassembled WGS sequence"/>
</dbReference>
<feature type="region of interest" description="Disordered" evidence="1">
    <location>
        <begin position="384"/>
        <end position="404"/>
    </location>
</feature>